<feature type="transmembrane region" description="Helical" evidence="1">
    <location>
        <begin position="149"/>
        <end position="173"/>
    </location>
</feature>
<feature type="transmembrane region" description="Helical" evidence="1">
    <location>
        <begin position="245"/>
        <end position="267"/>
    </location>
</feature>
<feature type="transmembrane region" description="Helical" evidence="1">
    <location>
        <begin position="1260"/>
        <end position="1286"/>
    </location>
</feature>
<evidence type="ECO:0000256" key="1">
    <source>
        <dbReference type="SAM" id="Phobius"/>
    </source>
</evidence>
<feature type="transmembrane region" description="Helical" evidence="1">
    <location>
        <begin position="82"/>
        <end position="103"/>
    </location>
</feature>
<dbReference type="PANTHER" id="PTHR31600">
    <property type="entry name" value="TINY MACROCYSTS PROTEIN B-RELATED"/>
    <property type="match status" value="1"/>
</dbReference>
<feature type="transmembrane region" description="Helical" evidence="1">
    <location>
        <begin position="963"/>
        <end position="982"/>
    </location>
</feature>
<dbReference type="PANTHER" id="PTHR31600:SF2">
    <property type="entry name" value="GAMETE ENRICHED GENE 10 PROTEIN-RELATED"/>
    <property type="match status" value="1"/>
</dbReference>
<keyword evidence="3" id="KW-1185">Reference proteome</keyword>
<feature type="transmembrane region" description="Helical" evidence="1">
    <location>
        <begin position="29"/>
        <end position="48"/>
    </location>
</feature>
<feature type="transmembrane region" description="Helical" evidence="1">
    <location>
        <begin position="115"/>
        <end position="137"/>
    </location>
</feature>
<accession>A0A8S1N097</accession>
<dbReference type="Proteomes" id="UP000692954">
    <property type="component" value="Unassembled WGS sequence"/>
</dbReference>
<protein>
    <recommendedName>
        <fullName evidence="4">Transmembrane protein</fullName>
    </recommendedName>
</protein>
<name>A0A8S1N097_9CILI</name>
<dbReference type="InterPro" id="IPR052994">
    <property type="entry name" value="Tiny_macrocysts_regulators"/>
</dbReference>
<feature type="transmembrane region" description="Helical" evidence="1">
    <location>
        <begin position="1156"/>
        <end position="1175"/>
    </location>
</feature>
<keyword evidence="1" id="KW-0472">Membrane</keyword>
<gene>
    <name evidence="2" type="ORF">PSON_ATCC_30995.1.T0430247</name>
</gene>
<feature type="transmembrane region" description="Helical" evidence="1">
    <location>
        <begin position="185"/>
        <end position="208"/>
    </location>
</feature>
<comment type="caution">
    <text evidence="2">The sequence shown here is derived from an EMBL/GenBank/DDBJ whole genome shotgun (WGS) entry which is preliminary data.</text>
</comment>
<evidence type="ECO:0000313" key="3">
    <source>
        <dbReference type="Proteomes" id="UP000692954"/>
    </source>
</evidence>
<organism evidence="2 3">
    <name type="scientific">Paramecium sonneborni</name>
    <dbReference type="NCBI Taxonomy" id="65129"/>
    <lineage>
        <taxon>Eukaryota</taxon>
        <taxon>Sar</taxon>
        <taxon>Alveolata</taxon>
        <taxon>Ciliophora</taxon>
        <taxon>Intramacronucleata</taxon>
        <taxon>Oligohymenophorea</taxon>
        <taxon>Peniculida</taxon>
        <taxon>Parameciidae</taxon>
        <taxon>Paramecium</taxon>
    </lineage>
</organism>
<feature type="transmembrane region" description="Helical" evidence="1">
    <location>
        <begin position="273"/>
        <end position="290"/>
    </location>
</feature>
<sequence length="1540" mass="183072">MPFQIKLFEKQVVFMLSHFLTLEYSIPKLFQWLLIIYSIVQSISYSFYYQYTQDEQLRHSLTKITLITRLYLYIQNQNIKSALFWLLVIIQNLIFLIACCAAYKNQYTLGNLSFWTRFISILFSFYIYYFSTAFFPLIFEICLFNSNDLAQFCISIFIMIQTLIIMILGELVFRRGLVLKSTSQLYINMTTYSYIIKILKLMQIIFFFYLHSQFLSQVIQCIINILIQLCFIAEQIKVKVYAQKIYSRTIIIFSSIGLVLSFDVLLTQQTNNNNYWILICIIVIRILMFFEEFKFDKISNYEVNELKYLFSFLDLSNPEKTVTRLQIFILFKSHFQSCDKKQICYCTKYQNDYYLALIKIIESRIEEKLHGKIEISRDLICTDYAQILFRSQQYVKAQQHITKFLAKETFNYEKNQNPLSTITIFLLEFLKAEVLNQVVIQITEKIFISNQNNKLINESLKSFVLNENSDSLIISNLKKIIQTKIQFYYNFVEHQNNYFGNVNYALQFINQIQQFKDTLLNRYNQFPTSSNQNILKYFSLHILNDYIDSFNINRGKAFEDDKFNQFSGQMYHKIFGINPAYFITELNSELDVIITKKSQRAQSLLDQWKIQQYEQKYHQNTELNTYLPEYVLQKHSSLIEKFLSDGRNKYYQQQNLSFFKQSDQVMMPIQIMISMNQTNYDKFSFLTFFYESLDYRSYIVVDKHLEILNISSNIQESLFQGENKVHSNCVTKLIPNFQQLVSTHQHQFYNQEIKLIKEYHHQKVACSFTGNIKIERKFENQYKCYFVELDNIRAISKKFKDENSTLYMASLTQFPGSTQKIMNINSEFNNSEEKLIPYIDIENHYPIPENSLCIIQQEHHRQTINQTDTNLVCTLQMVEMGKSNNVFEPLSQKRLLHSSKYSNDEDMKKQVNKIVEEDEFLEIGSTSSVSAIRRSKYYKKFEIITILMKSKRQSQKIIKMNKFICLYTCVILLGLIIQILLIENLQKFVEDIKTLSIRYDVVEPYESFYVSRFSQVNYREQLSGGHINASLYAQLTKYPFSTFNLMYDHLRDSMYSVLERREIDQLSENEYITIYFLNTSYVGYTKNVTIRSLANILMNYQYDFKLGLTIRSVAFDSPFFYFTSKNYLIIKHTFDGLNKIVLDATLQRSTLEREKWLSVLLPFIVTSLLLCLIIINSYREYNQIMNSIFQYLMDLDQQILDDEKKRLQKHLSIVSNELEKVKRFEFDIDVIDIELDECNNQLNRNNTKREGKRFKITNNYLRLTTFIGLIHFLLFFTFYMVIYLIIERYFEKYDQTAIIYQRISDLGVDIPTIYAQREVLYRRTLRYFFLTTAEIDGVYDVFFQAYNKVEEYSQLSIDLSSNEYLFDENAVNFYQSITTGNLCEFQTDKFKELSNSTCGLAMNGNLLKGLSQILPYILYTLKTQQYESKNFTILPTNTRLELEGATIIGNVMSTVISQLYDNLLISCLKLMNYTQIPCIMFLVFQFICISIYIVIINQKHQSQFQSIKQSIFLFPRQTLIFDDQFYRNFRSIIKDEGIQQ</sequence>
<reference evidence="2" key="1">
    <citation type="submission" date="2021-01" db="EMBL/GenBank/DDBJ databases">
        <authorList>
            <consortium name="Genoscope - CEA"/>
            <person name="William W."/>
        </authorList>
    </citation>
    <scope>NUCLEOTIDE SEQUENCE</scope>
</reference>
<proteinExistence type="predicted"/>
<evidence type="ECO:0000313" key="2">
    <source>
        <dbReference type="EMBL" id="CAD8082515.1"/>
    </source>
</evidence>
<keyword evidence="1" id="KW-1133">Transmembrane helix</keyword>
<feature type="transmembrane region" description="Helical" evidence="1">
    <location>
        <begin position="1473"/>
        <end position="1495"/>
    </location>
</feature>
<evidence type="ECO:0008006" key="4">
    <source>
        <dbReference type="Google" id="ProtNLM"/>
    </source>
</evidence>
<dbReference type="EMBL" id="CAJJDN010000043">
    <property type="protein sequence ID" value="CAD8082515.1"/>
    <property type="molecule type" value="Genomic_DNA"/>
</dbReference>
<keyword evidence="1" id="KW-0812">Transmembrane</keyword>
<dbReference type="OrthoDB" id="295950at2759"/>